<keyword evidence="2" id="KW-1133">Transmembrane helix</keyword>
<dbReference type="EMBL" id="QGNW01002587">
    <property type="protein sequence ID" value="RVW16625.1"/>
    <property type="molecule type" value="Genomic_DNA"/>
</dbReference>
<accession>A0A438C094</accession>
<comment type="caution">
    <text evidence="3">The sequence shown here is derived from an EMBL/GenBank/DDBJ whole genome shotgun (WGS) entry which is preliminary data.</text>
</comment>
<dbReference type="Proteomes" id="UP000288805">
    <property type="component" value="Unassembled WGS sequence"/>
</dbReference>
<feature type="transmembrane region" description="Helical" evidence="2">
    <location>
        <begin position="185"/>
        <end position="206"/>
    </location>
</feature>
<feature type="transmembrane region" description="Helical" evidence="2">
    <location>
        <begin position="213"/>
        <end position="236"/>
    </location>
</feature>
<dbReference type="PANTHER" id="PTHR35474:SF3">
    <property type="entry name" value="PROTEIN SHORT HYPOCOTYL IN WHITE LIGHT 1"/>
    <property type="match status" value="1"/>
</dbReference>
<gene>
    <name evidence="3" type="primary">SHW1_1</name>
    <name evidence="3" type="ORF">CK203_117088</name>
</gene>
<sequence>MMAGLGRLSGLIINLNPTATTKLNLNFTPSPNFTCPPQSFHLSHRTSPTGNPTTLTSHARLSGSAGEAPEEIDESFFEDEDLIESDEEDETESSADLLIKFLQSMFKKASKHAKKASRSVLPAAISPQLVCENSSSCHIYYLLSKPEFHHGFLRFEYPVKHDGIEKIPKISKGLQVLFLSVQDSLVANFIFGWEVSFAVDGVLILASLSIIKALLEVFCTLGGTVFVVILLLRMIWATVSYFQTSGNGFSQGGTSFGTTQPIT</sequence>
<evidence type="ECO:0000256" key="1">
    <source>
        <dbReference type="SAM" id="MobiDB-lite"/>
    </source>
</evidence>
<evidence type="ECO:0000313" key="4">
    <source>
        <dbReference type="Proteomes" id="UP000288805"/>
    </source>
</evidence>
<evidence type="ECO:0000313" key="3">
    <source>
        <dbReference type="EMBL" id="RVW16625.1"/>
    </source>
</evidence>
<dbReference type="GO" id="GO:0010100">
    <property type="term" value="P:negative regulation of photomorphogenesis"/>
    <property type="evidence" value="ECO:0007669"/>
    <property type="project" value="InterPro"/>
</dbReference>
<name>A0A438C094_VITVI</name>
<reference evidence="3 4" key="1">
    <citation type="journal article" date="2018" name="PLoS Genet.">
        <title>Population sequencing reveals clonal diversity and ancestral inbreeding in the grapevine cultivar Chardonnay.</title>
        <authorList>
            <person name="Roach M.J."/>
            <person name="Johnson D.L."/>
            <person name="Bohlmann J."/>
            <person name="van Vuuren H.J."/>
            <person name="Jones S.J."/>
            <person name="Pretorius I.S."/>
            <person name="Schmidt S.A."/>
            <person name="Borneman A.R."/>
        </authorList>
    </citation>
    <scope>NUCLEOTIDE SEQUENCE [LARGE SCALE GENOMIC DNA]</scope>
    <source>
        <strain evidence="4">cv. Chardonnay</strain>
        <tissue evidence="3">Leaf</tissue>
    </source>
</reference>
<feature type="compositionally biased region" description="Polar residues" evidence="1">
    <location>
        <begin position="37"/>
        <end position="59"/>
    </location>
</feature>
<dbReference type="AlphaFoldDB" id="A0A438C094"/>
<organism evidence="3 4">
    <name type="scientific">Vitis vinifera</name>
    <name type="common">Grape</name>
    <dbReference type="NCBI Taxonomy" id="29760"/>
    <lineage>
        <taxon>Eukaryota</taxon>
        <taxon>Viridiplantae</taxon>
        <taxon>Streptophyta</taxon>
        <taxon>Embryophyta</taxon>
        <taxon>Tracheophyta</taxon>
        <taxon>Spermatophyta</taxon>
        <taxon>Magnoliopsida</taxon>
        <taxon>eudicotyledons</taxon>
        <taxon>Gunneridae</taxon>
        <taxon>Pentapetalae</taxon>
        <taxon>rosids</taxon>
        <taxon>Vitales</taxon>
        <taxon>Vitaceae</taxon>
        <taxon>Viteae</taxon>
        <taxon>Vitis</taxon>
    </lineage>
</organism>
<evidence type="ECO:0000256" key="2">
    <source>
        <dbReference type="SAM" id="Phobius"/>
    </source>
</evidence>
<keyword evidence="2" id="KW-0472">Membrane</keyword>
<dbReference type="PANTHER" id="PTHR35474">
    <property type="entry name" value="ATP PHOSPHORIBOSYLTRANSFERASE REGULATORY SUBUNIT"/>
    <property type="match status" value="1"/>
</dbReference>
<protein>
    <submittedName>
        <fullName evidence="3">Protein short hypocotyl in white light 1</fullName>
    </submittedName>
</protein>
<dbReference type="GO" id="GO:0009787">
    <property type="term" value="P:regulation of abscisic acid-activated signaling pathway"/>
    <property type="evidence" value="ECO:0007669"/>
    <property type="project" value="InterPro"/>
</dbReference>
<dbReference type="InterPro" id="IPR039324">
    <property type="entry name" value="SHW1"/>
</dbReference>
<feature type="region of interest" description="Disordered" evidence="1">
    <location>
        <begin position="37"/>
        <end position="70"/>
    </location>
</feature>
<keyword evidence="2" id="KW-0812">Transmembrane</keyword>
<proteinExistence type="predicted"/>